<dbReference type="PANTHER" id="PTHR31517:SF51">
    <property type="entry name" value="PEROXIDASE 55"/>
    <property type="match status" value="1"/>
</dbReference>
<accession>A0A8T3BEN2</accession>
<keyword evidence="10" id="KW-0376">Hydrogen peroxide</keyword>
<evidence type="ECO:0000256" key="9">
    <source>
        <dbReference type="ARBA" id="ARBA00023004"/>
    </source>
</evidence>
<dbReference type="SMR" id="A0A8T3BEN2"/>
<evidence type="ECO:0000256" key="10">
    <source>
        <dbReference type="ARBA" id="ARBA00023324"/>
    </source>
</evidence>
<evidence type="ECO:0000256" key="4">
    <source>
        <dbReference type="ARBA" id="ARBA00022559"/>
    </source>
</evidence>
<organism evidence="12 13">
    <name type="scientific">Dendrobium nobile</name>
    <name type="common">Orchid</name>
    <dbReference type="NCBI Taxonomy" id="94219"/>
    <lineage>
        <taxon>Eukaryota</taxon>
        <taxon>Viridiplantae</taxon>
        <taxon>Streptophyta</taxon>
        <taxon>Embryophyta</taxon>
        <taxon>Tracheophyta</taxon>
        <taxon>Spermatophyta</taxon>
        <taxon>Magnoliopsida</taxon>
        <taxon>Liliopsida</taxon>
        <taxon>Asparagales</taxon>
        <taxon>Orchidaceae</taxon>
        <taxon>Epidendroideae</taxon>
        <taxon>Malaxideae</taxon>
        <taxon>Dendrobiinae</taxon>
        <taxon>Dendrobium</taxon>
    </lineage>
</organism>
<dbReference type="PROSITE" id="PS50873">
    <property type="entry name" value="PEROXIDASE_4"/>
    <property type="match status" value="1"/>
</dbReference>
<proteinExistence type="predicted"/>
<dbReference type="InterPro" id="IPR002016">
    <property type="entry name" value="Haem_peroxidase"/>
</dbReference>
<keyword evidence="7" id="KW-0106">Calcium</keyword>
<evidence type="ECO:0000259" key="11">
    <source>
        <dbReference type="PROSITE" id="PS50873"/>
    </source>
</evidence>
<gene>
    <name evidence="12" type="ORF">KFK09_011463</name>
</gene>
<keyword evidence="9" id="KW-0408">Iron</keyword>
<evidence type="ECO:0000256" key="7">
    <source>
        <dbReference type="ARBA" id="ARBA00022837"/>
    </source>
</evidence>
<keyword evidence="6" id="KW-0479">Metal-binding</keyword>
<dbReference type="SUPFAM" id="SSF48113">
    <property type="entry name" value="Heme-dependent peroxidases"/>
    <property type="match status" value="1"/>
</dbReference>
<dbReference type="InterPro" id="IPR000823">
    <property type="entry name" value="Peroxidase_pln"/>
</dbReference>
<dbReference type="Proteomes" id="UP000829196">
    <property type="component" value="Unassembled WGS sequence"/>
</dbReference>
<feature type="domain" description="Plant heme peroxidase family profile" evidence="11">
    <location>
        <begin position="34"/>
        <end position="94"/>
    </location>
</feature>
<sequence>MLADPDRPGVTKDMEYIVLADPAIVQDDVILSLGLFTSDQALLTQANLSAAVKDNADHTGGWATKFGRAMVQMGTIEVKTGTQGGIRKNCRVVNSANLGSIVGVEVKEENEDESLVASM</sequence>
<dbReference type="GO" id="GO:0140825">
    <property type="term" value="F:lactoperoxidase activity"/>
    <property type="evidence" value="ECO:0007669"/>
    <property type="project" value="UniProtKB-EC"/>
</dbReference>
<evidence type="ECO:0000256" key="3">
    <source>
        <dbReference type="ARBA" id="ARBA00001970"/>
    </source>
</evidence>
<keyword evidence="4" id="KW-0575">Peroxidase</keyword>
<keyword evidence="13" id="KW-1185">Reference proteome</keyword>
<dbReference type="PRINTS" id="PR00461">
    <property type="entry name" value="PLPEROXIDASE"/>
</dbReference>
<reference evidence="12" key="1">
    <citation type="journal article" date="2022" name="Front. Genet.">
        <title>Chromosome-Scale Assembly of the Dendrobium nobile Genome Provides Insights Into the Molecular Mechanism of the Biosynthesis of the Medicinal Active Ingredient of Dendrobium.</title>
        <authorList>
            <person name="Xu Q."/>
            <person name="Niu S.-C."/>
            <person name="Li K.-L."/>
            <person name="Zheng P.-J."/>
            <person name="Zhang X.-J."/>
            <person name="Jia Y."/>
            <person name="Liu Y."/>
            <person name="Niu Y.-X."/>
            <person name="Yu L.-H."/>
            <person name="Chen D.-F."/>
            <person name="Zhang G.-Q."/>
        </authorList>
    </citation>
    <scope>NUCLEOTIDE SEQUENCE</scope>
    <source>
        <tissue evidence="12">Leaf</tissue>
    </source>
</reference>
<evidence type="ECO:0000256" key="8">
    <source>
        <dbReference type="ARBA" id="ARBA00023002"/>
    </source>
</evidence>
<dbReference type="GO" id="GO:0020037">
    <property type="term" value="F:heme binding"/>
    <property type="evidence" value="ECO:0007669"/>
    <property type="project" value="InterPro"/>
</dbReference>
<dbReference type="AlphaFoldDB" id="A0A8T3BEN2"/>
<evidence type="ECO:0000313" key="12">
    <source>
        <dbReference type="EMBL" id="KAI0510853.1"/>
    </source>
</evidence>
<dbReference type="GO" id="GO:0046872">
    <property type="term" value="F:metal ion binding"/>
    <property type="evidence" value="ECO:0007669"/>
    <property type="project" value="UniProtKB-KW"/>
</dbReference>
<evidence type="ECO:0000256" key="2">
    <source>
        <dbReference type="ARBA" id="ARBA00001913"/>
    </source>
</evidence>
<dbReference type="GO" id="GO:0042744">
    <property type="term" value="P:hydrogen peroxide catabolic process"/>
    <property type="evidence" value="ECO:0007669"/>
    <property type="project" value="UniProtKB-KW"/>
</dbReference>
<name>A0A8T3BEN2_DENNO</name>
<keyword evidence="5" id="KW-0349">Heme</keyword>
<dbReference type="GO" id="GO:0006979">
    <property type="term" value="P:response to oxidative stress"/>
    <property type="evidence" value="ECO:0007669"/>
    <property type="project" value="InterPro"/>
</dbReference>
<evidence type="ECO:0000313" key="13">
    <source>
        <dbReference type="Proteomes" id="UP000829196"/>
    </source>
</evidence>
<comment type="cofactor">
    <cofactor evidence="3">
        <name>heme b</name>
        <dbReference type="ChEBI" id="CHEBI:60344"/>
    </cofactor>
</comment>
<evidence type="ECO:0000256" key="1">
    <source>
        <dbReference type="ARBA" id="ARBA00000189"/>
    </source>
</evidence>
<evidence type="ECO:0000256" key="6">
    <source>
        <dbReference type="ARBA" id="ARBA00022723"/>
    </source>
</evidence>
<comment type="catalytic activity">
    <reaction evidence="1">
        <text>2 a phenolic donor + H2O2 = 2 a phenolic radical donor + 2 H2O</text>
        <dbReference type="Rhea" id="RHEA:56136"/>
        <dbReference type="ChEBI" id="CHEBI:15377"/>
        <dbReference type="ChEBI" id="CHEBI:16240"/>
        <dbReference type="ChEBI" id="CHEBI:139520"/>
        <dbReference type="ChEBI" id="CHEBI:139521"/>
        <dbReference type="EC" id="1.11.1.7"/>
    </reaction>
</comment>
<protein>
    <recommendedName>
        <fullName evidence="11">Plant heme peroxidase family profile domain-containing protein</fullName>
    </recommendedName>
</protein>
<dbReference type="Gene3D" id="1.10.420.10">
    <property type="entry name" value="Peroxidase, domain 2"/>
    <property type="match status" value="1"/>
</dbReference>
<evidence type="ECO:0000256" key="5">
    <source>
        <dbReference type="ARBA" id="ARBA00022617"/>
    </source>
</evidence>
<comment type="cofactor">
    <cofactor evidence="2">
        <name>Ca(2+)</name>
        <dbReference type="ChEBI" id="CHEBI:29108"/>
    </cofactor>
</comment>
<dbReference type="PANTHER" id="PTHR31517">
    <property type="match status" value="1"/>
</dbReference>
<dbReference type="InterPro" id="IPR010255">
    <property type="entry name" value="Haem_peroxidase_sf"/>
</dbReference>
<dbReference type="EMBL" id="JAGYWB010000009">
    <property type="protein sequence ID" value="KAI0510853.1"/>
    <property type="molecule type" value="Genomic_DNA"/>
</dbReference>
<keyword evidence="8" id="KW-0560">Oxidoreductase</keyword>
<comment type="caution">
    <text evidence="12">The sequence shown here is derived from an EMBL/GenBank/DDBJ whole genome shotgun (WGS) entry which is preliminary data.</text>
</comment>
<dbReference type="OrthoDB" id="691876at2759"/>